<gene>
    <name evidence="3" type="ORF">GCM10009760_19010</name>
</gene>
<sequence>MTESTASHPAPTAPAASSTATGWPPVAKPGEPGTYLPAPQFGQPSTDCGQVHAEAAPDAPTTVDEIDLMPDAEATKGAEALAQLKALIAKFVILPSQEALDAATLWVAATHLQGSWQHAPRLAVVGPAKRCGKSRLLDILTETVHQPVLTVNSTPAAVFRSITEEPPTLLVDEADTIFGSPKMAEKNEEMRGLLNAGHQRDRYVLRVVGNDHTPRRFHTFAMAAIAGIGDLPDTIMDRSIVIRMRRRAEGEKVAPYRTKRDSPALHEIRDRIARWTAPLADQALQLEPAMPVEDRAADTWEPLVIIADLAGGPWPRLARQACRRMVDAEVKTEEDNPGGARVLADIRRIFHAAGDPDSITTDQLLFTLNGDPEAPWAESGRGGLTPRGLGSMLREFGVSSGNVRIGDGTQRKGYMRHKFADAWRRYCPTVHPLAPSTSTSTSSGTGTGTGARLTCPHRLPSLPSLP</sequence>
<dbReference type="RefSeq" id="WP_425555484.1">
    <property type="nucleotide sequence ID" value="NZ_BAAANT010000008.1"/>
</dbReference>
<evidence type="ECO:0000256" key="1">
    <source>
        <dbReference type="SAM" id="MobiDB-lite"/>
    </source>
</evidence>
<evidence type="ECO:0000313" key="3">
    <source>
        <dbReference type="EMBL" id="GAA2138031.1"/>
    </source>
</evidence>
<feature type="compositionally biased region" description="Low complexity" evidence="1">
    <location>
        <begin position="1"/>
        <end position="21"/>
    </location>
</feature>
<dbReference type="Proteomes" id="UP001422759">
    <property type="component" value="Unassembled WGS sequence"/>
</dbReference>
<evidence type="ECO:0000259" key="2">
    <source>
        <dbReference type="Pfam" id="PF12307"/>
    </source>
</evidence>
<comment type="caution">
    <text evidence="3">The sequence shown here is derived from an EMBL/GenBank/DDBJ whole genome shotgun (WGS) entry which is preliminary data.</text>
</comment>
<accession>A0ABP5KYW5</accession>
<organism evidence="3 4">
    <name type="scientific">Kitasatospora kazusensis</name>
    <dbReference type="NCBI Taxonomy" id="407974"/>
    <lineage>
        <taxon>Bacteria</taxon>
        <taxon>Bacillati</taxon>
        <taxon>Actinomycetota</taxon>
        <taxon>Actinomycetes</taxon>
        <taxon>Kitasatosporales</taxon>
        <taxon>Streptomycetaceae</taxon>
        <taxon>Kitasatospora</taxon>
    </lineage>
</organism>
<proteinExistence type="predicted"/>
<protein>
    <submittedName>
        <fullName evidence="3">DUF3631 domain-containing protein</fullName>
    </submittedName>
</protein>
<feature type="domain" description="DUF3631" evidence="2">
    <location>
        <begin position="243"/>
        <end position="426"/>
    </location>
</feature>
<feature type="region of interest" description="Disordered" evidence="1">
    <location>
        <begin position="1"/>
        <end position="49"/>
    </location>
</feature>
<keyword evidence="4" id="KW-1185">Reference proteome</keyword>
<dbReference type="InterPro" id="IPR022081">
    <property type="entry name" value="DUF3631"/>
</dbReference>
<dbReference type="EMBL" id="BAAANT010000008">
    <property type="protein sequence ID" value="GAA2138031.1"/>
    <property type="molecule type" value="Genomic_DNA"/>
</dbReference>
<evidence type="ECO:0000313" key="4">
    <source>
        <dbReference type="Proteomes" id="UP001422759"/>
    </source>
</evidence>
<feature type="region of interest" description="Disordered" evidence="1">
    <location>
        <begin position="433"/>
        <end position="466"/>
    </location>
</feature>
<name>A0ABP5KYW5_9ACTN</name>
<reference evidence="4" key="1">
    <citation type="journal article" date="2019" name="Int. J. Syst. Evol. Microbiol.">
        <title>The Global Catalogue of Microorganisms (GCM) 10K type strain sequencing project: providing services to taxonomists for standard genome sequencing and annotation.</title>
        <authorList>
            <consortium name="The Broad Institute Genomics Platform"/>
            <consortium name="The Broad Institute Genome Sequencing Center for Infectious Disease"/>
            <person name="Wu L."/>
            <person name="Ma J."/>
        </authorList>
    </citation>
    <scope>NUCLEOTIDE SEQUENCE [LARGE SCALE GENOMIC DNA]</scope>
    <source>
        <strain evidence="4">JCM 14560</strain>
    </source>
</reference>
<dbReference type="Pfam" id="PF12307">
    <property type="entry name" value="DUF3631"/>
    <property type="match status" value="1"/>
</dbReference>